<dbReference type="InterPro" id="IPR002083">
    <property type="entry name" value="MATH/TRAF_dom"/>
</dbReference>
<proteinExistence type="predicted"/>
<dbReference type="OrthoDB" id="6359816at2759"/>
<dbReference type="Gene3D" id="1.25.40.420">
    <property type="match status" value="1"/>
</dbReference>
<dbReference type="EMBL" id="BGPR01028931">
    <property type="protein sequence ID" value="GBO00392.1"/>
    <property type="molecule type" value="Genomic_DNA"/>
</dbReference>
<accession>A0A4Y2TJI6</accession>
<evidence type="ECO:0000259" key="1">
    <source>
        <dbReference type="PROSITE" id="PS50097"/>
    </source>
</evidence>
<gene>
    <name evidence="3" type="primary">Tdpoz4_37</name>
    <name evidence="3" type="ORF">AVEN_179381_1</name>
</gene>
<dbReference type="GO" id="GO:0030163">
    <property type="term" value="P:protein catabolic process"/>
    <property type="evidence" value="ECO:0007669"/>
    <property type="project" value="UniProtKB-ARBA"/>
</dbReference>
<evidence type="ECO:0000259" key="2">
    <source>
        <dbReference type="PROSITE" id="PS50144"/>
    </source>
</evidence>
<dbReference type="PROSITE" id="PS50097">
    <property type="entry name" value="BTB"/>
    <property type="match status" value="1"/>
</dbReference>
<dbReference type="PROSITE" id="PS50144">
    <property type="entry name" value="MATH"/>
    <property type="match status" value="1"/>
</dbReference>
<protein>
    <submittedName>
        <fullName evidence="3">TD and POZ domain-containing protein 4</fullName>
    </submittedName>
</protein>
<comment type="caution">
    <text evidence="3">The sequence shown here is derived from an EMBL/GenBank/DDBJ whole genome shotgun (WGS) entry which is preliminary data.</text>
</comment>
<dbReference type="CDD" id="cd18186">
    <property type="entry name" value="BTB_POZ_ZBTB_KLHL-like"/>
    <property type="match status" value="1"/>
</dbReference>
<dbReference type="Gene3D" id="2.60.210.10">
    <property type="entry name" value="Apoptosis, Tumor Necrosis Factor Receptor Associated Protein 2, Chain A"/>
    <property type="match status" value="1"/>
</dbReference>
<sequence length="505" mass="58130">MRKFTFIWFIENFSYCWHETGEGLVSPTFFVEIIHSTSWNLELYPRGEEDPNFMSLYLRRCEDCNGPGRITLFYELSILDANGRGLVSAKREEDAYEFEKGKGYGPKDFFELLGNNLEEKTKVLTSDILRVCCKMWIDEGEVDKEARSCARTRIGLVKISFINIIEKFGILKPDQKKSFDVTSVSKDGFKFSGNIYVKNEPGSEEEIMVDIFPGSDDVHLITCQIYLLSSAGKEVECGKIDTRNYIDRKHTLNFPINLGKNFLDKKIEYLPNDNLTLRCQCTLSTGIEFERIEETFYDLQLTPFLEEKLNASSFASCPAGAKSALADIKSLYKDQILTDVQLKTLTKTFPVHKFILCARSPVFRAMLTTDMKEKNLNCIQVDDLDDSTIEQFLFFLYTDVLENLQWESAMKLYYAADKYQVQHLIDVSSSFLITGMNTINITDLLIIADRHQDSNIKIAVENFICEKGKKIFSSDEWENFMETNPLLAMKTMHLYLKKSNDLIII</sequence>
<evidence type="ECO:0000313" key="4">
    <source>
        <dbReference type="Proteomes" id="UP000499080"/>
    </source>
</evidence>
<dbReference type="PANTHER" id="PTHR24413">
    <property type="entry name" value="SPECKLE-TYPE POZ PROTEIN"/>
    <property type="match status" value="1"/>
</dbReference>
<dbReference type="Proteomes" id="UP000499080">
    <property type="component" value="Unassembled WGS sequence"/>
</dbReference>
<dbReference type="Gene3D" id="3.30.710.10">
    <property type="entry name" value="Potassium Channel Kv1.1, Chain A"/>
    <property type="match status" value="1"/>
</dbReference>
<feature type="domain" description="BTB" evidence="1">
    <location>
        <begin position="338"/>
        <end position="405"/>
    </location>
</feature>
<organism evidence="3 4">
    <name type="scientific">Araneus ventricosus</name>
    <name type="common">Orbweaver spider</name>
    <name type="synonym">Epeira ventricosa</name>
    <dbReference type="NCBI Taxonomy" id="182803"/>
    <lineage>
        <taxon>Eukaryota</taxon>
        <taxon>Metazoa</taxon>
        <taxon>Ecdysozoa</taxon>
        <taxon>Arthropoda</taxon>
        <taxon>Chelicerata</taxon>
        <taxon>Arachnida</taxon>
        <taxon>Araneae</taxon>
        <taxon>Araneomorphae</taxon>
        <taxon>Entelegynae</taxon>
        <taxon>Araneoidea</taxon>
        <taxon>Araneidae</taxon>
        <taxon>Araneus</taxon>
    </lineage>
</organism>
<dbReference type="InterPro" id="IPR000210">
    <property type="entry name" value="BTB/POZ_dom"/>
</dbReference>
<name>A0A4Y2TJI6_ARAVE</name>
<keyword evidence="4" id="KW-1185">Reference proteome</keyword>
<dbReference type="AlphaFoldDB" id="A0A4Y2TJI6"/>
<dbReference type="SMART" id="SM00225">
    <property type="entry name" value="BTB"/>
    <property type="match status" value="1"/>
</dbReference>
<reference evidence="3 4" key="1">
    <citation type="journal article" date="2019" name="Sci. Rep.">
        <title>Orb-weaving spider Araneus ventricosus genome elucidates the spidroin gene catalogue.</title>
        <authorList>
            <person name="Kono N."/>
            <person name="Nakamura H."/>
            <person name="Ohtoshi R."/>
            <person name="Moran D.A.P."/>
            <person name="Shinohara A."/>
            <person name="Yoshida Y."/>
            <person name="Fujiwara M."/>
            <person name="Mori M."/>
            <person name="Tomita M."/>
            <person name="Arakawa K."/>
        </authorList>
    </citation>
    <scope>NUCLEOTIDE SEQUENCE [LARGE SCALE GENOMIC DNA]</scope>
</reference>
<dbReference type="SUPFAM" id="SSF49599">
    <property type="entry name" value="TRAF domain-like"/>
    <property type="match status" value="1"/>
</dbReference>
<dbReference type="Pfam" id="PF22486">
    <property type="entry name" value="MATH_2"/>
    <property type="match status" value="1"/>
</dbReference>
<dbReference type="InterPro" id="IPR011333">
    <property type="entry name" value="SKP1/BTB/POZ_sf"/>
</dbReference>
<dbReference type="SUPFAM" id="SSF54695">
    <property type="entry name" value="POZ domain"/>
    <property type="match status" value="1"/>
</dbReference>
<dbReference type="Pfam" id="PF00651">
    <property type="entry name" value="BTB"/>
    <property type="match status" value="1"/>
</dbReference>
<evidence type="ECO:0000313" key="3">
    <source>
        <dbReference type="EMBL" id="GBO00392.1"/>
    </source>
</evidence>
<feature type="domain" description="MATH" evidence="2">
    <location>
        <begin position="3"/>
        <end position="135"/>
    </location>
</feature>
<dbReference type="InterPro" id="IPR008974">
    <property type="entry name" value="TRAF-like"/>
</dbReference>